<keyword evidence="3" id="KW-0812">Transmembrane</keyword>
<dbReference type="InterPro" id="IPR023707">
    <property type="entry name" value="OM_assembly_BamA"/>
</dbReference>
<protein>
    <recommendedName>
        <fullName evidence="8">Outer membrane protein assembly factor BamA</fullName>
    </recommendedName>
</protein>
<dbReference type="NCBIfam" id="TIGR03303">
    <property type="entry name" value="OM_YaeT"/>
    <property type="match status" value="1"/>
</dbReference>
<reference evidence="11" key="1">
    <citation type="submission" date="2018-07" db="EMBL/GenBank/DDBJ databases">
        <authorList>
            <person name="Liu B.-T."/>
            <person name="Du Z."/>
        </authorList>
    </citation>
    <scope>NUCLEOTIDE SEQUENCE [LARGE SCALE GENOMIC DNA]</scope>
    <source>
        <strain evidence="11">XYN52</strain>
    </source>
</reference>
<evidence type="ECO:0000256" key="5">
    <source>
        <dbReference type="ARBA" id="ARBA00022737"/>
    </source>
</evidence>
<feature type="domain" description="POTRA" evidence="9">
    <location>
        <begin position="310"/>
        <end position="383"/>
    </location>
</feature>
<dbReference type="Pfam" id="PF01103">
    <property type="entry name" value="Omp85"/>
    <property type="match status" value="1"/>
</dbReference>
<organism evidence="10 11">
    <name type="scientific">Pelagibacterium lacus</name>
    <dbReference type="NCBI Taxonomy" id="2282655"/>
    <lineage>
        <taxon>Bacteria</taxon>
        <taxon>Pseudomonadati</taxon>
        <taxon>Pseudomonadota</taxon>
        <taxon>Alphaproteobacteria</taxon>
        <taxon>Hyphomicrobiales</taxon>
        <taxon>Devosiaceae</taxon>
        <taxon>Pelagibacterium</taxon>
    </lineage>
</organism>
<keyword evidence="2" id="KW-1134">Transmembrane beta strand</keyword>
<evidence type="ECO:0000256" key="3">
    <source>
        <dbReference type="ARBA" id="ARBA00022692"/>
    </source>
</evidence>
<keyword evidence="4" id="KW-0732">Signal</keyword>
<dbReference type="PANTHER" id="PTHR12815">
    <property type="entry name" value="SORTING AND ASSEMBLY MACHINERY SAMM50 PROTEIN FAMILY MEMBER"/>
    <property type="match status" value="1"/>
</dbReference>
<evidence type="ECO:0000256" key="7">
    <source>
        <dbReference type="ARBA" id="ARBA00023237"/>
    </source>
</evidence>
<keyword evidence="11" id="KW-1185">Reference proteome</keyword>
<dbReference type="Pfam" id="PF07244">
    <property type="entry name" value="POTRA"/>
    <property type="match status" value="4"/>
</dbReference>
<dbReference type="InterPro" id="IPR000184">
    <property type="entry name" value="Bac_surfAg_D15"/>
</dbReference>
<comment type="caution">
    <text evidence="10">The sequence shown here is derived from an EMBL/GenBank/DDBJ whole genome shotgun (WGS) entry which is preliminary data.</text>
</comment>
<evidence type="ECO:0000313" key="10">
    <source>
        <dbReference type="EMBL" id="RDE07962.1"/>
    </source>
</evidence>
<evidence type="ECO:0000256" key="4">
    <source>
        <dbReference type="ARBA" id="ARBA00022729"/>
    </source>
</evidence>
<dbReference type="PANTHER" id="PTHR12815:SF23">
    <property type="entry name" value="OUTER MEMBRANE PROTEIN ASSEMBLY FACTOR BAMA"/>
    <property type="match status" value="1"/>
</dbReference>
<evidence type="ECO:0000259" key="9">
    <source>
        <dbReference type="PROSITE" id="PS51779"/>
    </source>
</evidence>
<dbReference type="Proteomes" id="UP000253759">
    <property type="component" value="Unassembled WGS sequence"/>
</dbReference>
<keyword evidence="6" id="KW-0472">Membrane</keyword>
<dbReference type="EMBL" id="QQNH01000027">
    <property type="protein sequence ID" value="RDE07962.1"/>
    <property type="molecule type" value="Genomic_DNA"/>
</dbReference>
<evidence type="ECO:0000256" key="8">
    <source>
        <dbReference type="NCBIfam" id="TIGR03303"/>
    </source>
</evidence>
<dbReference type="AlphaFoldDB" id="A0A369W3W9"/>
<evidence type="ECO:0000256" key="2">
    <source>
        <dbReference type="ARBA" id="ARBA00022452"/>
    </source>
</evidence>
<dbReference type="InterPro" id="IPR010827">
    <property type="entry name" value="BamA/TamA_POTRA"/>
</dbReference>
<keyword evidence="7" id="KW-0998">Cell outer membrane</keyword>
<dbReference type="PROSITE" id="PS51779">
    <property type="entry name" value="POTRA"/>
    <property type="match status" value="2"/>
</dbReference>
<sequence>MTIPGTSLTRQARTIMTKTAKLLHSVLLALALITIAPMSGVLLFGAAQAQAQVAEGATVASIAFDGNSRFNDNQLTAMVNVAVRPVYTQAGLAEDVATIQAAYRQAGFTNVTVGVTAEPTADGRVNVRFQVNEGGRAGIAAINFTGNNAISGAVLKGVVQTKETHLFSWLFRDDEFSEDRLAIDRERIRLYYANRGYPDARVLSSVAEFDAARNAYFINFAIDEGQRYDFGNIAIETSIPGLNADALRGGISTSAGSRYSISELSESTQELAVRATNQGYAFADVRPRIDRNLENNTFNITYLVDEGPRIYVERINITGNTKTRDFVIRREFDFDEGDPFNRTLVTRGRQAIEALGFFSSVQVTSAPGSAPDQVVLNVSVVERSTGDYGVGAGYSTRDGLFGEISLTERNFLGRGQYLRIALGRSENGETYDFSFTEPRFMGLRISAGVDLYRRVVAEGTTFSYGIESTGGQLRFGLPLTNDVSLSTRIGLEQNIYYDSNGDAPGYIVDGMVRDQLNVGYTLTYDTLDNQRRPTEGFLLSFSQDYTTLTSDFLTTEVRARVYYPIWEEMGVVGSIRGQAGAVTDLSGGGIHPADAFQLGPNLVRGYSYGGMGARAANNDPLGVLAYAGISAEIDFPLPFLPENWGLRGAVWGDAAWIDGISSPAHDATGLGNPFKSSVGGSIIWESPMGPLRGDFAHVIDPDSFDRTQVFQLTLSTLF</sequence>
<name>A0A369W3W9_9HYPH</name>
<accession>A0A369W3W9</accession>
<dbReference type="GO" id="GO:0071709">
    <property type="term" value="P:membrane assembly"/>
    <property type="evidence" value="ECO:0007669"/>
    <property type="project" value="InterPro"/>
</dbReference>
<dbReference type="InterPro" id="IPR039910">
    <property type="entry name" value="D15-like"/>
</dbReference>
<dbReference type="InterPro" id="IPR034746">
    <property type="entry name" value="POTRA"/>
</dbReference>
<feature type="domain" description="POTRA" evidence="9">
    <location>
        <begin position="57"/>
        <end position="134"/>
    </location>
</feature>
<gene>
    <name evidence="10" type="primary">bamA</name>
    <name evidence="10" type="ORF">DVH29_13935</name>
</gene>
<evidence type="ECO:0000313" key="11">
    <source>
        <dbReference type="Proteomes" id="UP000253759"/>
    </source>
</evidence>
<keyword evidence="5" id="KW-0677">Repeat</keyword>
<dbReference type="PIRSF" id="PIRSF006076">
    <property type="entry name" value="OM_assembly_OMP85"/>
    <property type="match status" value="1"/>
</dbReference>
<comment type="subcellular location">
    <subcellularLocation>
        <location evidence="1">Membrane</location>
    </subcellularLocation>
</comment>
<dbReference type="GO" id="GO:0009279">
    <property type="term" value="C:cell outer membrane"/>
    <property type="evidence" value="ECO:0007669"/>
    <property type="project" value="UniProtKB-UniRule"/>
</dbReference>
<evidence type="ECO:0000256" key="6">
    <source>
        <dbReference type="ARBA" id="ARBA00023136"/>
    </source>
</evidence>
<dbReference type="Gene3D" id="2.40.160.50">
    <property type="entry name" value="membrane protein fhac: a member of the omp85/tpsb transporter family"/>
    <property type="match status" value="1"/>
</dbReference>
<proteinExistence type="predicted"/>
<dbReference type="Gene3D" id="3.10.20.310">
    <property type="entry name" value="membrane protein fhac"/>
    <property type="match status" value="4"/>
</dbReference>
<evidence type="ECO:0000256" key="1">
    <source>
        <dbReference type="ARBA" id="ARBA00004370"/>
    </source>
</evidence>